<feature type="transmembrane region" description="Helical" evidence="1">
    <location>
        <begin position="20"/>
        <end position="39"/>
    </location>
</feature>
<reference evidence="2 3" key="1">
    <citation type="submission" date="2017-04" db="EMBL/GenBank/DDBJ databases">
        <authorList>
            <person name="Afonso C.L."/>
            <person name="Miller P.J."/>
            <person name="Scott M.A."/>
            <person name="Spackman E."/>
            <person name="Goraichik I."/>
            <person name="Dimitrov K.M."/>
            <person name="Suarez D.L."/>
            <person name="Swayne D.E."/>
        </authorList>
    </citation>
    <scope>NUCLEOTIDE SEQUENCE [LARGE SCALE GENOMIC DNA]</scope>
    <source>
        <strain evidence="2 3">N3/975</strain>
    </source>
</reference>
<proteinExistence type="predicted"/>
<dbReference type="STRING" id="1313296.SAMN05661091_1889"/>
<evidence type="ECO:0000313" key="3">
    <source>
        <dbReference type="Proteomes" id="UP000192940"/>
    </source>
</evidence>
<feature type="transmembrane region" description="Helical" evidence="1">
    <location>
        <begin position="45"/>
        <end position="64"/>
    </location>
</feature>
<keyword evidence="1" id="KW-0472">Membrane</keyword>
<gene>
    <name evidence="2" type="ORF">SAMN05661091_1889</name>
</gene>
<name>A0A1X7H6W5_9BACL</name>
<dbReference type="RefSeq" id="WP_208918753.1">
    <property type="nucleotide sequence ID" value="NZ_LT840184.1"/>
</dbReference>
<evidence type="ECO:0000313" key="2">
    <source>
        <dbReference type="EMBL" id="SMF80806.1"/>
    </source>
</evidence>
<dbReference type="AlphaFoldDB" id="A0A1X7H6W5"/>
<organism evidence="2 3">
    <name type="scientific">Paenibacillus uliginis N3/975</name>
    <dbReference type="NCBI Taxonomy" id="1313296"/>
    <lineage>
        <taxon>Bacteria</taxon>
        <taxon>Bacillati</taxon>
        <taxon>Bacillota</taxon>
        <taxon>Bacilli</taxon>
        <taxon>Bacillales</taxon>
        <taxon>Paenibacillaceae</taxon>
        <taxon>Paenibacillus</taxon>
    </lineage>
</organism>
<keyword evidence="1" id="KW-0812">Transmembrane</keyword>
<sequence>MKLRKADEMEKYQSDQSAKYGFIFYTLALLIWSLYGFFIKGDSGWQMTILLIGCAVYFWSRVVYNRKMNN</sequence>
<dbReference type="Proteomes" id="UP000192940">
    <property type="component" value="Chromosome I"/>
</dbReference>
<dbReference type="EMBL" id="LT840184">
    <property type="protein sequence ID" value="SMF80806.1"/>
    <property type="molecule type" value="Genomic_DNA"/>
</dbReference>
<keyword evidence="3" id="KW-1185">Reference proteome</keyword>
<keyword evidence="1" id="KW-1133">Transmembrane helix</keyword>
<accession>A0A1X7H6W5</accession>
<evidence type="ECO:0000256" key="1">
    <source>
        <dbReference type="SAM" id="Phobius"/>
    </source>
</evidence>
<protein>
    <submittedName>
        <fullName evidence="2">Uncharacterized protein</fullName>
    </submittedName>
</protein>